<reference evidence="13 14" key="1">
    <citation type="journal article" date="2019" name="Sci. Rep.">
        <title>Comparative genomics of chytrid fungi reveal insights into the obligate biotrophic and pathogenic lifestyle of Synchytrium endobioticum.</title>
        <authorList>
            <person name="van de Vossenberg B.T.L.H."/>
            <person name="Warris S."/>
            <person name="Nguyen H.D.T."/>
            <person name="van Gent-Pelzer M.P.E."/>
            <person name="Joly D.L."/>
            <person name="van de Geest H.C."/>
            <person name="Bonants P.J.M."/>
            <person name="Smith D.S."/>
            <person name="Levesque C.A."/>
            <person name="van der Lee T.A.J."/>
        </authorList>
    </citation>
    <scope>NUCLEOTIDE SEQUENCE [LARGE SCALE GENOMIC DNA]</scope>
    <source>
        <strain evidence="13 14">CBS 675.73</strain>
    </source>
</reference>
<dbReference type="InterPro" id="IPR023754">
    <property type="entry name" value="HemeA_Synthase_type2"/>
</dbReference>
<gene>
    <name evidence="13" type="ORF">CcCBS67573_g04667</name>
</gene>
<dbReference type="GO" id="GO:0006784">
    <property type="term" value="P:heme A biosynthetic process"/>
    <property type="evidence" value="ECO:0007669"/>
    <property type="project" value="InterPro"/>
</dbReference>
<dbReference type="EMBL" id="QEAP01000147">
    <property type="protein sequence ID" value="TPX74056.1"/>
    <property type="molecule type" value="Genomic_DNA"/>
</dbReference>
<feature type="transmembrane region" description="Helical" evidence="12">
    <location>
        <begin position="108"/>
        <end position="128"/>
    </location>
</feature>
<evidence type="ECO:0000256" key="3">
    <source>
        <dbReference type="ARBA" id="ARBA00022692"/>
    </source>
</evidence>
<dbReference type="Proteomes" id="UP000320333">
    <property type="component" value="Unassembled WGS sequence"/>
</dbReference>
<comment type="pathway">
    <text evidence="10">Porphyrin-containing compound metabolism; heme A biosynthesis; heme A from heme O: step 1/1.</text>
</comment>
<organism evidence="13 14">
    <name type="scientific">Chytriomyces confervae</name>
    <dbReference type="NCBI Taxonomy" id="246404"/>
    <lineage>
        <taxon>Eukaryota</taxon>
        <taxon>Fungi</taxon>
        <taxon>Fungi incertae sedis</taxon>
        <taxon>Chytridiomycota</taxon>
        <taxon>Chytridiomycota incertae sedis</taxon>
        <taxon>Chytridiomycetes</taxon>
        <taxon>Chytridiales</taxon>
        <taxon>Chytriomycetaceae</taxon>
        <taxon>Chytriomyces</taxon>
    </lineage>
</organism>
<keyword evidence="5 12" id="KW-1133">Transmembrane helix</keyword>
<protein>
    <recommendedName>
        <fullName evidence="15">Cytochrome c oxidase assembly protein subunit 15</fullName>
    </recommendedName>
</protein>
<proteinExistence type="inferred from homology"/>
<name>A0A507FFJ2_9FUNG</name>
<feature type="transmembrane region" description="Helical" evidence="12">
    <location>
        <begin position="220"/>
        <end position="238"/>
    </location>
</feature>
<evidence type="ECO:0000256" key="2">
    <source>
        <dbReference type="ARBA" id="ARBA00004141"/>
    </source>
</evidence>
<evidence type="ECO:0000256" key="7">
    <source>
        <dbReference type="ARBA" id="ARBA00023004"/>
    </source>
</evidence>
<keyword evidence="7" id="KW-0408">Iron</keyword>
<evidence type="ECO:0000256" key="4">
    <source>
        <dbReference type="ARBA" id="ARBA00022723"/>
    </source>
</evidence>
<sequence length="467" mass="51516">MSLRLPIQAGSLLRMRAAFPASRSIQQWAPLRTQSLSAVLSYSASRNLTSRANARRSLQAPIASPIWPQPVVRMPMPKPVAVAPSAAFSSGPAAEEVAHTSKAIVGWWYLYCAALVFAIVAVGGVTRLTESGLSITEWNLIKGMKPPTTEEEWMVEFDKYKKFPEYTLLNHNITLSEFKFIFYMEWGHRMLGRFIGLSFILPGLYFAARGYMTPAIAKRSFVVACLIGCQGVLGWYMVKSGLREELFESKQFHGVSQYWLAAHLGSAFIIYSTMLLTGLEILRTSSKGARLLSEQVVAAFRQPGFRVFAMSTHNIAALVLLTAFSGAFVAGLDAGLIYNEFPYMGDGLVPSDMWALSDPSKAEKPIPWWRNLLENHAAVQFNHRVLAMTTATAVTALWVVSRKFTLPRSSRMAMNALLGVTALQVSLGISTLLYLVPVPLAAAHQSGSLLLLSTSLWLLHTLRVLPK</sequence>
<dbReference type="PANTHER" id="PTHR23289:SF2">
    <property type="entry name" value="CYTOCHROME C OXIDASE ASSEMBLY PROTEIN COX15 HOMOLOG"/>
    <property type="match status" value="1"/>
</dbReference>
<dbReference type="GO" id="GO:0120547">
    <property type="term" value="F:heme A synthase activity"/>
    <property type="evidence" value="ECO:0007669"/>
    <property type="project" value="UniProtKB-EC"/>
</dbReference>
<dbReference type="GO" id="GO:0046872">
    <property type="term" value="F:metal ion binding"/>
    <property type="evidence" value="ECO:0007669"/>
    <property type="project" value="UniProtKB-KW"/>
</dbReference>
<dbReference type="Pfam" id="PF02628">
    <property type="entry name" value="COX15-CtaA"/>
    <property type="match status" value="1"/>
</dbReference>
<evidence type="ECO:0000256" key="1">
    <source>
        <dbReference type="ARBA" id="ARBA00001970"/>
    </source>
</evidence>
<keyword evidence="3 12" id="KW-0812">Transmembrane</keyword>
<dbReference type="AlphaFoldDB" id="A0A507FFJ2"/>
<keyword evidence="4" id="KW-0479">Metal-binding</keyword>
<comment type="subcellular location">
    <subcellularLocation>
        <location evidence="2">Membrane</location>
        <topology evidence="2">Multi-pass membrane protein</topology>
    </subcellularLocation>
</comment>
<comment type="caution">
    <text evidence="13">The sequence shown here is derived from an EMBL/GenBank/DDBJ whole genome shotgun (WGS) entry which is preliminary data.</text>
</comment>
<keyword evidence="14" id="KW-1185">Reference proteome</keyword>
<feature type="transmembrane region" description="Helical" evidence="12">
    <location>
        <begin position="315"/>
        <end position="338"/>
    </location>
</feature>
<feature type="transmembrane region" description="Helical" evidence="12">
    <location>
        <begin position="381"/>
        <end position="400"/>
    </location>
</feature>
<keyword evidence="6" id="KW-0560">Oxidoreductase</keyword>
<evidence type="ECO:0000256" key="11">
    <source>
        <dbReference type="ARBA" id="ARBA00048044"/>
    </source>
</evidence>
<dbReference type="HAMAP" id="MF_01665">
    <property type="entry name" value="HemeA_synth_type2"/>
    <property type="match status" value="1"/>
</dbReference>
<evidence type="ECO:0000256" key="6">
    <source>
        <dbReference type="ARBA" id="ARBA00023002"/>
    </source>
</evidence>
<evidence type="ECO:0000313" key="14">
    <source>
        <dbReference type="Proteomes" id="UP000320333"/>
    </source>
</evidence>
<evidence type="ECO:0000313" key="13">
    <source>
        <dbReference type="EMBL" id="TPX74056.1"/>
    </source>
</evidence>
<comment type="catalytic activity">
    <reaction evidence="11">
        <text>Fe(II)-heme o + 2 A + H2O = Fe(II)-heme a + 2 AH2</text>
        <dbReference type="Rhea" id="RHEA:63388"/>
        <dbReference type="ChEBI" id="CHEBI:13193"/>
        <dbReference type="ChEBI" id="CHEBI:15377"/>
        <dbReference type="ChEBI" id="CHEBI:17499"/>
        <dbReference type="ChEBI" id="CHEBI:60530"/>
        <dbReference type="ChEBI" id="CHEBI:61715"/>
        <dbReference type="EC" id="1.17.99.9"/>
    </reaction>
    <physiologicalReaction direction="left-to-right" evidence="11">
        <dbReference type="Rhea" id="RHEA:63389"/>
    </physiologicalReaction>
</comment>
<dbReference type="PANTHER" id="PTHR23289">
    <property type="entry name" value="CYTOCHROME C OXIDASE ASSEMBLY PROTEIN COX15"/>
    <property type="match status" value="1"/>
</dbReference>
<evidence type="ECO:0000256" key="12">
    <source>
        <dbReference type="SAM" id="Phobius"/>
    </source>
</evidence>
<comment type="cofactor">
    <cofactor evidence="1">
        <name>heme b</name>
        <dbReference type="ChEBI" id="CHEBI:60344"/>
    </cofactor>
</comment>
<evidence type="ECO:0000256" key="8">
    <source>
        <dbReference type="ARBA" id="ARBA00023133"/>
    </source>
</evidence>
<evidence type="ECO:0000256" key="5">
    <source>
        <dbReference type="ARBA" id="ARBA00022989"/>
    </source>
</evidence>
<dbReference type="InterPro" id="IPR003780">
    <property type="entry name" value="COX15/CtaA_fam"/>
</dbReference>
<dbReference type="GO" id="GO:0005743">
    <property type="term" value="C:mitochondrial inner membrane"/>
    <property type="evidence" value="ECO:0007669"/>
    <property type="project" value="TreeGrafter"/>
</dbReference>
<evidence type="ECO:0008006" key="15">
    <source>
        <dbReference type="Google" id="ProtNLM"/>
    </source>
</evidence>
<accession>A0A507FFJ2</accession>
<feature type="transmembrane region" description="Helical" evidence="12">
    <location>
        <begin position="412"/>
        <end position="436"/>
    </location>
</feature>
<evidence type="ECO:0000256" key="10">
    <source>
        <dbReference type="ARBA" id="ARBA00044501"/>
    </source>
</evidence>
<feature type="transmembrane region" description="Helical" evidence="12">
    <location>
        <begin position="190"/>
        <end position="208"/>
    </location>
</feature>
<keyword evidence="8" id="KW-0350">Heme biosynthesis</keyword>
<dbReference type="STRING" id="246404.A0A507FFJ2"/>
<evidence type="ECO:0000256" key="9">
    <source>
        <dbReference type="ARBA" id="ARBA00023136"/>
    </source>
</evidence>
<dbReference type="OrthoDB" id="1726137at2759"/>
<keyword evidence="9 12" id="KW-0472">Membrane</keyword>
<feature type="transmembrane region" description="Helical" evidence="12">
    <location>
        <begin position="448"/>
        <end position="465"/>
    </location>
</feature>
<dbReference type="GO" id="GO:0016653">
    <property type="term" value="F:oxidoreductase activity, acting on NAD(P)H, heme protein as acceptor"/>
    <property type="evidence" value="ECO:0007669"/>
    <property type="project" value="TreeGrafter"/>
</dbReference>
<feature type="transmembrane region" description="Helical" evidence="12">
    <location>
        <begin position="258"/>
        <end position="282"/>
    </location>
</feature>